<evidence type="ECO:0000313" key="2">
    <source>
        <dbReference type="EMBL" id="VAW07990.1"/>
    </source>
</evidence>
<feature type="domain" description="SLH" evidence="1">
    <location>
        <begin position="554"/>
        <end position="618"/>
    </location>
</feature>
<dbReference type="InterPro" id="IPR001119">
    <property type="entry name" value="SLH_dom"/>
</dbReference>
<dbReference type="AlphaFoldDB" id="A0A3B0SU27"/>
<organism evidence="2">
    <name type="scientific">hydrothermal vent metagenome</name>
    <dbReference type="NCBI Taxonomy" id="652676"/>
    <lineage>
        <taxon>unclassified sequences</taxon>
        <taxon>metagenomes</taxon>
        <taxon>ecological metagenomes</taxon>
    </lineage>
</organism>
<dbReference type="Pfam" id="PF00395">
    <property type="entry name" value="SLH"/>
    <property type="match status" value="1"/>
</dbReference>
<dbReference type="PROSITE" id="PS51272">
    <property type="entry name" value="SLH"/>
    <property type="match status" value="2"/>
</dbReference>
<evidence type="ECO:0000259" key="1">
    <source>
        <dbReference type="PROSITE" id="PS51272"/>
    </source>
</evidence>
<name>A0A3B0SU27_9ZZZZ</name>
<reference evidence="2" key="1">
    <citation type="submission" date="2018-06" db="EMBL/GenBank/DDBJ databases">
        <authorList>
            <person name="Zhirakovskaya E."/>
        </authorList>
    </citation>
    <scope>NUCLEOTIDE SEQUENCE</scope>
</reference>
<dbReference type="EMBL" id="UOEK01000431">
    <property type="protein sequence ID" value="VAW07990.1"/>
    <property type="molecule type" value="Genomic_DNA"/>
</dbReference>
<feature type="domain" description="SLH" evidence="1">
    <location>
        <begin position="493"/>
        <end position="553"/>
    </location>
</feature>
<dbReference type="InterPro" id="IPR013693">
    <property type="entry name" value="SpoIID/LytB_N"/>
</dbReference>
<protein>
    <recommendedName>
        <fullName evidence="1">SLH domain-containing protein</fullName>
    </recommendedName>
</protein>
<accession>A0A3B0SU27</accession>
<gene>
    <name evidence="2" type="ORF">MNBD_ACTINO02-669</name>
</gene>
<dbReference type="Pfam" id="PF08486">
    <property type="entry name" value="SpoIID"/>
    <property type="match status" value="1"/>
</dbReference>
<sequence>MQPTVGHPIPHYLRGQLASPTMSLMKNEGTIGSRLGRLLTAFLTAVVVLIPNTAFASQDLATVTFNGAGWGHGIGMTQFGALGMAREGKPYDEILTYFYQGSSVSTLGEGGVPAPANIFVNLEPGNGYSARPQEISLVAMDLITSQTPEGTVPVDFVVARGEENWLVAVDGSIKVTRNSANVCDLVIKDAGGNVTTSDTGGGCGFLLTWDGFEAIPTRKVGIPGCSLTDYTTGSLEPCEYARGQLHIEEAVTGLNLVLEINIDDYVLGISEMPYFWGDEGQGGLEALKVQAVAARSWAFERALSIDPTAQACDCQLYDEPVSQRYVGWGHQGSITSWIAAVDATKSRVVTHPEAPTFTVVPAFYSSSSGGATEDKEDVWGGTRLPYLVSMPDPWSLDPEINYKSKASWSESWSGAGALSVLQANAENDFAGWDTLTAMVVSQINTSGSASRVLATGLKDGVVVTDEVNASWIKKIFGLNSVYFRVNEPYGGAVDPPVFDDTDGSVHETNIEWAAAQGITLGCNPPSNTSFCPDQIVTRGQMAAFLKRALDLPTATTDYFTDDNGSIFEGDINALASAGITSGCDGGSSFCPDDAVTRGEMAAFLKRAFGLATSSVDYFTDDDDSMFEQDINGLRLAEITLGCNPPTNDNFCPDDPVTRGQMATFLHRAVDG</sequence>
<proteinExistence type="predicted"/>